<dbReference type="Gene3D" id="2.60.40.1120">
    <property type="entry name" value="Carboxypeptidase-like, regulatory domain"/>
    <property type="match status" value="1"/>
</dbReference>
<dbReference type="RefSeq" id="WP_145262887.1">
    <property type="nucleotide sequence ID" value="NZ_CP036316.1"/>
</dbReference>
<dbReference type="SUPFAM" id="SSF49464">
    <property type="entry name" value="Carboxypeptidase regulatory domain-like"/>
    <property type="match status" value="1"/>
</dbReference>
<evidence type="ECO:0000313" key="3">
    <source>
        <dbReference type="Proteomes" id="UP000319976"/>
    </source>
</evidence>
<feature type="region of interest" description="Disordered" evidence="1">
    <location>
        <begin position="137"/>
        <end position="156"/>
    </location>
</feature>
<evidence type="ECO:0008006" key="4">
    <source>
        <dbReference type="Google" id="ProtNLM"/>
    </source>
</evidence>
<dbReference type="EMBL" id="CP036316">
    <property type="protein sequence ID" value="QDT65132.1"/>
    <property type="molecule type" value="Genomic_DNA"/>
</dbReference>
<organism evidence="2 3">
    <name type="scientific">Calycomorphotria hydatis</name>
    <dbReference type="NCBI Taxonomy" id="2528027"/>
    <lineage>
        <taxon>Bacteria</taxon>
        <taxon>Pseudomonadati</taxon>
        <taxon>Planctomycetota</taxon>
        <taxon>Planctomycetia</taxon>
        <taxon>Planctomycetales</taxon>
        <taxon>Planctomycetaceae</taxon>
        <taxon>Calycomorphotria</taxon>
    </lineage>
</organism>
<evidence type="ECO:0000313" key="2">
    <source>
        <dbReference type="EMBL" id="QDT65132.1"/>
    </source>
</evidence>
<dbReference type="OrthoDB" id="286727at2"/>
<dbReference type="PROSITE" id="PS51257">
    <property type="entry name" value="PROKAR_LIPOPROTEIN"/>
    <property type="match status" value="1"/>
</dbReference>
<name>A0A517T9T4_9PLAN</name>
<gene>
    <name evidence="2" type="ORF">V22_23790</name>
</gene>
<dbReference type="KEGG" id="chya:V22_23790"/>
<dbReference type="Proteomes" id="UP000319976">
    <property type="component" value="Chromosome"/>
</dbReference>
<keyword evidence="3" id="KW-1185">Reference proteome</keyword>
<reference evidence="2 3" key="1">
    <citation type="submission" date="2019-02" db="EMBL/GenBank/DDBJ databases">
        <title>Deep-cultivation of Planctomycetes and their phenomic and genomic characterization uncovers novel biology.</title>
        <authorList>
            <person name="Wiegand S."/>
            <person name="Jogler M."/>
            <person name="Boedeker C."/>
            <person name="Pinto D."/>
            <person name="Vollmers J."/>
            <person name="Rivas-Marin E."/>
            <person name="Kohn T."/>
            <person name="Peeters S.H."/>
            <person name="Heuer A."/>
            <person name="Rast P."/>
            <person name="Oberbeckmann S."/>
            <person name="Bunk B."/>
            <person name="Jeske O."/>
            <person name="Meyerdierks A."/>
            <person name="Storesund J.E."/>
            <person name="Kallscheuer N."/>
            <person name="Luecker S."/>
            <person name="Lage O.M."/>
            <person name="Pohl T."/>
            <person name="Merkel B.J."/>
            <person name="Hornburger P."/>
            <person name="Mueller R.-W."/>
            <person name="Bruemmer F."/>
            <person name="Labrenz M."/>
            <person name="Spormann A.M."/>
            <person name="Op den Camp H."/>
            <person name="Overmann J."/>
            <person name="Amann R."/>
            <person name="Jetten M.S.M."/>
            <person name="Mascher T."/>
            <person name="Medema M.H."/>
            <person name="Devos D.P."/>
            <person name="Kaster A.-K."/>
            <person name="Ovreas L."/>
            <person name="Rohde M."/>
            <person name="Galperin M.Y."/>
            <person name="Jogler C."/>
        </authorList>
    </citation>
    <scope>NUCLEOTIDE SEQUENCE [LARGE SCALE GENOMIC DNA]</scope>
    <source>
        <strain evidence="2 3">V22</strain>
    </source>
</reference>
<evidence type="ECO:0000256" key="1">
    <source>
        <dbReference type="SAM" id="MobiDB-lite"/>
    </source>
</evidence>
<sequence>MYFFKEAAPKDSLSLSRSSFLACTAIVVSLLCGCGQQSVPIANVSGTVTLNGEPLPMAHVTFVPQGKGHPSHATTDNDGNYSLVYKTTSGAVVGDHTVLISAVDAEVQDGVERVPYCYNRDSELSVTVENSTNKIDFSLVGEPPAGRASSTRPDEV</sequence>
<dbReference type="AlphaFoldDB" id="A0A517T9T4"/>
<dbReference type="InterPro" id="IPR008969">
    <property type="entry name" value="CarboxyPept-like_regulatory"/>
</dbReference>
<accession>A0A517T9T4</accession>
<protein>
    <recommendedName>
        <fullName evidence="4">Carboxypeptidase regulatory-like domain-containing protein</fullName>
    </recommendedName>
</protein>
<proteinExistence type="predicted"/>